<proteinExistence type="inferred from homology"/>
<comment type="subcellular location">
    <subcellularLocation>
        <location evidence="1">Cytoplasm</location>
        <location evidence="1">Cytoskeleton</location>
    </subcellularLocation>
</comment>
<dbReference type="Pfam" id="PF00225">
    <property type="entry name" value="Kinesin"/>
    <property type="match status" value="2"/>
</dbReference>
<dbReference type="InterPro" id="IPR019821">
    <property type="entry name" value="Kinesin_motor_CS"/>
</dbReference>
<reference evidence="12" key="1">
    <citation type="submission" date="2023-01" db="EMBL/GenBank/DDBJ databases">
        <title>Genome assembly of the deep-sea coral Lophelia pertusa.</title>
        <authorList>
            <person name="Herrera S."/>
            <person name="Cordes E."/>
        </authorList>
    </citation>
    <scope>NUCLEOTIDE SEQUENCE</scope>
    <source>
        <strain evidence="12">USNM1676648</strain>
        <tissue evidence="12">Polyp</tissue>
    </source>
</reference>
<dbReference type="GO" id="GO:0005874">
    <property type="term" value="C:microtubule"/>
    <property type="evidence" value="ECO:0007669"/>
    <property type="project" value="UniProtKB-KW"/>
</dbReference>
<dbReference type="EMBL" id="MU827796">
    <property type="protein sequence ID" value="KAJ7328532.1"/>
    <property type="molecule type" value="Genomic_DNA"/>
</dbReference>
<dbReference type="PROSITE" id="PS50067">
    <property type="entry name" value="KINESIN_MOTOR_2"/>
    <property type="match status" value="1"/>
</dbReference>
<dbReference type="PANTHER" id="PTHR47968">
    <property type="entry name" value="CENTROMERE PROTEIN E"/>
    <property type="match status" value="1"/>
</dbReference>
<comment type="caution">
    <text evidence="12">The sequence shown here is derived from an EMBL/GenBank/DDBJ whole genome shotgun (WGS) entry which is preliminary data.</text>
</comment>
<dbReference type="GO" id="GO:0007018">
    <property type="term" value="P:microtubule-based movement"/>
    <property type="evidence" value="ECO:0007669"/>
    <property type="project" value="InterPro"/>
</dbReference>
<evidence type="ECO:0000313" key="13">
    <source>
        <dbReference type="Proteomes" id="UP001163046"/>
    </source>
</evidence>
<evidence type="ECO:0000256" key="1">
    <source>
        <dbReference type="ARBA" id="ARBA00004245"/>
    </source>
</evidence>
<dbReference type="SMART" id="SM00129">
    <property type="entry name" value="KISc"/>
    <property type="match status" value="1"/>
</dbReference>
<keyword evidence="4 8" id="KW-0067">ATP-binding</keyword>
<dbReference type="GO" id="GO:0005524">
    <property type="term" value="F:ATP binding"/>
    <property type="evidence" value="ECO:0007669"/>
    <property type="project" value="UniProtKB-UniRule"/>
</dbReference>
<evidence type="ECO:0000256" key="7">
    <source>
        <dbReference type="ARBA" id="ARBA00023212"/>
    </source>
</evidence>
<dbReference type="InterPro" id="IPR001752">
    <property type="entry name" value="Kinesin_motor_dom"/>
</dbReference>
<dbReference type="GO" id="GO:0003777">
    <property type="term" value="F:microtubule motor activity"/>
    <property type="evidence" value="ECO:0007669"/>
    <property type="project" value="InterPro"/>
</dbReference>
<organism evidence="12 13">
    <name type="scientific">Desmophyllum pertusum</name>
    <dbReference type="NCBI Taxonomy" id="174260"/>
    <lineage>
        <taxon>Eukaryota</taxon>
        <taxon>Metazoa</taxon>
        <taxon>Cnidaria</taxon>
        <taxon>Anthozoa</taxon>
        <taxon>Hexacorallia</taxon>
        <taxon>Scleractinia</taxon>
        <taxon>Caryophylliina</taxon>
        <taxon>Caryophylliidae</taxon>
        <taxon>Desmophyllum</taxon>
    </lineage>
</organism>
<dbReference type="Gene3D" id="3.40.850.10">
    <property type="entry name" value="Kinesin motor domain"/>
    <property type="match status" value="1"/>
</dbReference>
<accession>A0A9X0CDZ2</accession>
<sequence>MAYGQTGSGKTHTLMAPDGITAGVIERCFKRITQDDRHDYKVTMSYLQIYQEKIYDLLNSTNKVELCLREHPVKGVYVENLSEFVVRSPTEVLNLLAVGKKRLVFAETKMNRNSSRSHSVCQLAIERTLNKSKLHTDGASKHANVREPKEVLVASGGKGSEDSEEDLEAEASEENGEAEDDSFAKMVAFDDDVLIRGRIYLCDLAGSERLKKTQAEGERLSEAQHINSSLLEARECNPSVSRREEDSCPISKFHSHKAASRKFGWQLQNQLGGMCIPHHG</sequence>
<dbReference type="InterPro" id="IPR036961">
    <property type="entry name" value="Kinesin_motor_dom_sf"/>
</dbReference>
<evidence type="ECO:0000256" key="2">
    <source>
        <dbReference type="ARBA" id="ARBA00022701"/>
    </source>
</evidence>
<dbReference type="InterPro" id="IPR027640">
    <property type="entry name" value="Kinesin-like_fam"/>
</dbReference>
<dbReference type="PROSITE" id="PS00411">
    <property type="entry name" value="KINESIN_MOTOR_1"/>
    <property type="match status" value="1"/>
</dbReference>
<protein>
    <recommendedName>
        <fullName evidence="9">Kinesin-like protein</fullName>
    </recommendedName>
</protein>
<dbReference type="OrthoDB" id="5962160at2759"/>
<dbReference type="PANTHER" id="PTHR47968:SF36">
    <property type="entry name" value="KINESIN HEAVY CHAIN ISOFORM X1"/>
    <property type="match status" value="1"/>
</dbReference>
<dbReference type="SUPFAM" id="SSF52540">
    <property type="entry name" value="P-loop containing nucleoside triphosphate hydrolases"/>
    <property type="match status" value="1"/>
</dbReference>
<feature type="region of interest" description="Disordered" evidence="10">
    <location>
        <begin position="135"/>
        <end position="180"/>
    </location>
</feature>
<keyword evidence="5" id="KW-0175">Coiled coil</keyword>
<feature type="compositionally biased region" description="Acidic residues" evidence="10">
    <location>
        <begin position="162"/>
        <end position="180"/>
    </location>
</feature>
<dbReference type="GO" id="GO:0008017">
    <property type="term" value="F:microtubule binding"/>
    <property type="evidence" value="ECO:0007669"/>
    <property type="project" value="InterPro"/>
</dbReference>
<evidence type="ECO:0000256" key="4">
    <source>
        <dbReference type="ARBA" id="ARBA00022840"/>
    </source>
</evidence>
<keyword evidence="7" id="KW-0206">Cytoskeleton</keyword>
<evidence type="ECO:0000256" key="8">
    <source>
        <dbReference type="PROSITE-ProRule" id="PRU00283"/>
    </source>
</evidence>
<dbReference type="InterPro" id="IPR027417">
    <property type="entry name" value="P-loop_NTPase"/>
</dbReference>
<evidence type="ECO:0000259" key="11">
    <source>
        <dbReference type="PROSITE" id="PS50067"/>
    </source>
</evidence>
<gene>
    <name evidence="12" type="ORF">OS493_024448</name>
</gene>
<evidence type="ECO:0000256" key="6">
    <source>
        <dbReference type="ARBA" id="ARBA00023175"/>
    </source>
</evidence>
<keyword evidence="6 8" id="KW-0505">Motor protein</keyword>
<feature type="binding site" evidence="8">
    <location>
        <begin position="4"/>
        <end position="11"/>
    </location>
    <ligand>
        <name>ATP</name>
        <dbReference type="ChEBI" id="CHEBI:30616"/>
    </ligand>
</feature>
<evidence type="ECO:0000313" key="12">
    <source>
        <dbReference type="EMBL" id="KAJ7328532.1"/>
    </source>
</evidence>
<keyword evidence="13" id="KW-1185">Reference proteome</keyword>
<keyword evidence="7" id="KW-0963">Cytoplasm</keyword>
<comment type="similarity">
    <text evidence="8 9">Belongs to the TRAFAC class myosin-kinesin ATPase superfamily. Kinesin family.</text>
</comment>
<evidence type="ECO:0000256" key="10">
    <source>
        <dbReference type="SAM" id="MobiDB-lite"/>
    </source>
</evidence>
<feature type="domain" description="Kinesin motor" evidence="11">
    <location>
        <begin position="1"/>
        <end position="280"/>
    </location>
</feature>
<dbReference type="Proteomes" id="UP001163046">
    <property type="component" value="Unassembled WGS sequence"/>
</dbReference>
<evidence type="ECO:0000256" key="9">
    <source>
        <dbReference type="RuleBase" id="RU000394"/>
    </source>
</evidence>
<evidence type="ECO:0000256" key="3">
    <source>
        <dbReference type="ARBA" id="ARBA00022741"/>
    </source>
</evidence>
<evidence type="ECO:0000256" key="5">
    <source>
        <dbReference type="ARBA" id="ARBA00023054"/>
    </source>
</evidence>
<keyword evidence="2 9" id="KW-0493">Microtubule</keyword>
<name>A0A9X0CDZ2_9CNID</name>
<feature type="compositionally biased region" description="Basic and acidic residues" evidence="10">
    <location>
        <begin position="135"/>
        <end position="150"/>
    </location>
</feature>
<keyword evidence="3 8" id="KW-0547">Nucleotide-binding</keyword>
<dbReference type="AlphaFoldDB" id="A0A9X0CDZ2"/>